<dbReference type="InterPro" id="IPR010326">
    <property type="entry name" value="EXOC3/Sec6"/>
</dbReference>
<gene>
    <name evidence="4" type="ORF">PSYICH_LOCUS4309</name>
</gene>
<dbReference type="GO" id="GO:0000145">
    <property type="term" value="C:exocyst"/>
    <property type="evidence" value="ECO:0007669"/>
    <property type="project" value="InterPro"/>
</dbReference>
<evidence type="ECO:0000313" key="4">
    <source>
        <dbReference type="EMBL" id="CAH1103393.1"/>
    </source>
</evidence>
<dbReference type="GO" id="GO:0006887">
    <property type="term" value="P:exocytosis"/>
    <property type="evidence" value="ECO:0007669"/>
    <property type="project" value="UniProtKB-KW"/>
</dbReference>
<dbReference type="Pfam" id="PF06046">
    <property type="entry name" value="Sec6"/>
    <property type="match status" value="1"/>
</dbReference>
<proteinExistence type="inferred from homology"/>
<dbReference type="EMBL" id="OV651826">
    <property type="protein sequence ID" value="CAH1103393.1"/>
    <property type="molecule type" value="Genomic_DNA"/>
</dbReference>
<dbReference type="OrthoDB" id="10047020at2759"/>
<dbReference type="AlphaFoldDB" id="A0A9P0CNL9"/>
<evidence type="ECO:0000313" key="5">
    <source>
        <dbReference type="Proteomes" id="UP001153636"/>
    </source>
</evidence>
<accession>A0A9P0CNL9</accession>
<keyword evidence="3" id="KW-0268">Exocytosis</keyword>
<dbReference type="GO" id="GO:0051601">
    <property type="term" value="P:exocyst localization"/>
    <property type="evidence" value="ECO:0007669"/>
    <property type="project" value="TreeGrafter"/>
</dbReference>
<evidence type="ECO:0008006" key="6">
    <source>
        <dbReference type="Google" id="ProtNLM"/>
    </source>
</evidence>
<keyword evidence="2" id="KW-0813">Transport</keyword>
<evidence type="ECO:0000256" key="1">
    <source>
        <dbReference type="ARBA" id="ARBA00009447"/>
    </source>
</evidence>
<evidence type="ECO:0000256" key="3">
    <source>
        <dbReference type="ARBA" id="ARBA00022483"/>
    </source>
</evidence>
<sequence>MGAKKVNMRELEAAAKASATTKVINTLNRPGQLEKIDQIKQRYVRKKASVEALLKSAMQQQLDGVRIGLNQLHRCLEEVSEINISMKKMSDLFSDVPELSKVLCDIRDENMRHSQYVTAKENLKHIFTVPESVEKTKSWINEGKLLHTHQCLRDLENSRDDLLFELHKLPNQSVHDKSMLKAYFADVEVLSSLLEKQLTIILYRTLNTVRKDPTVIVTALRIIEREEKADEEALKQQRQTGFIPPGRPKKWKEMAFSIIEKTVSSKIEGTQVEEREDNKHWLIRYLELIRMMILEDLRIVKTLCLPCFPPSYKILDKYIHIYHGCLSVHLQEIIQNGLQGNEYVTMLSWVLKTYRAKDMLGHPDLVTSTENLPPLLPSAVIDRLEEDYLKNIEANYSEWMQNTLKSEKEEWRMNTEPYSESYSRTPAPIIIFQMIDQNLQVTKTISEELTFKCLNLSIRQVIIFADAFRDAIIEFKNKYFEDRKQVVYFTQYMILIVNNTLQLVELGCQLEKQYVTNNSSHELTKNFGMLKSTYIKLRNDAVMYLLEELFVDIDQHFDKLFTSHWFPTNPADTIYVTIEDYFQDYNRLAEANYKYAVELLLTLVGRKYLTAMLSRRISFKTFDECMKAAQKVSEEANRFNKLFENLSNDIECENPFDAIIMLSEVLKSDDDMLSFELHRVVEKYPDITDDHLLRLLNLRGDLSRSDVRDKVVHVDKPKVLHKSTVFKTLVFPKLVNINLTF</sequence>
<dbReference type="InterPro" id="IPR042532">
    <property type="entry name" value="EXOC3/Sec6_C"/>
</dbReference>
<dbReference type="GO" id="GO:0000149">
    <property type="term" value="F:SNARE binding"/>
    <property type="evidence" value="ECO:0007669"/>
    <property type="project" value="TreeGrafter"/>
</dbReference>
<protein>
    <recommendedName>
        <fullName evidence="6">Exocyst complex component 3</fullName>
    </recommendedName>
</protein>
<dbReference type="PANTHER" id="PTHR21292:SF1">
    <property type="entry name" value="EXOCYST COMPLEX COMPONENT 3"/>
    <property type="match status" value="1"/>
</dbReference>
<dbReference type="Gene3D" id="1.10.357.50">
    <property type="match status" value="1"/>
</dbReference>
<organism evidence="4 5">
    <name type="scientific">Psylliodes chrysocephalus</name>
    <dbReference type="NCBI Taxonomy" id="3402493"/>
    <lineage>
        <taxon>Eukaryota</taxon>
        <taxon>Metazoa</taxon>
        <taxon>Ecdysozoa</taxon>
        <taxon>Arthropoda</taxon>
        <taxon>Hexapoda</taxon>
        <taxon>Insecta</taxon>
        <taxon>Pterygota</taxon>
        <taxon>Neoptera</taxon>
        <taxon>Endopterygota</taxon>
        <taxon>Coleoptera</taxon>
        <taxon>Polyphaga</taxon>
        <taxon>Cucujiformia</taxon>
        <taxon>Chrysomeloidea</taxon>
        <taxon>Chrysomelidae</taxon>
        <taxon>Galerucinae</taxon>
        <taxon>Alticini</taxon>
        <taxon>Psylliodes</taxon>
    </lineage>
</organism>
<keyword evidence="5" id="KW-1185">Reference proteome</keyword>
<evidence type="ECO:0000256" key="2">
    <source>
        <dbReference type="ARBA" id="ARBA00022448"/>
    </source>
</evidence>
<name>A0A9P0CNL9_9CUCU</name>
<reference evidence="4" key="1">
    <citation type="submission" date="2022-01" db="EMBL/GenBank/DDBJ databases">
        <authorList>
            <person name="King R."/>
        </authorList>
    </citation>
    <scope>NUCLEOTIDE SEQUENCE</scope>
</reference>
<dbReference type="Gene3D" id="1.10.357.70">
    <property type="entry name" value="Exocyst complex component Sec6, C-terminal domain"/>
    <property type="match status" value="1"/>
</dbReference>
<dbReference type="PANTHER" id="PTHR21292">
    <property type="entry name" value="EXOCYST COMPLEX COMPONENT SEC6-RELATED"/>
    <property type="match status" value="1"/>
</dbReference>
<dbReference type="Proteomes" id="UP001153636">
    <property type="component" value="Chromosome 14"/>
</dbReference>
<comment type="similarity">
    <text evidence="1">Belongs to the SEC6 family.</text>
</comment>